<sequence>MMEVEEKRYLEEGISIGEEAMMMGVFVGEETMRYICWRRDDERQFLTPKMTIHSNHQRGRASIVFFNRASIVFFNLPVSVGCFGYTHPWKSSSSADKYQLGFLLFAFAFNLTNILIFIPMTIEMMKQRHKVERESNIGDKSEKVNLKLATINKKVGMVHGLSSLVVFW</sequence>
<dbReference type="InterPro" id="IPR053009">
    <property type="entry name" value="Xanthocillin_Biosynth-Assoc"/>
</dbReference>
<keyword evidence="3" id="KW-1185">Reference proteome</keyword>
<name>A0A118K2L8_CYNCS</name>
<feature type="transmembrane region" description="Helical" evidence="1">
    <location>
        <begin position="98"/>
        <end position="118"/>
    </location>
</feature>
<proteinExistence type="predicted"/>
<evidence type="ECO:0000256" key="1">
    <source>
        <dbReference type="SAM" id="Phobius"/>
    </source>
</evidence>
<dbReference type="EMBL" id="LEKV01001974">
    <property type="protein sequence ID" value="KVI04591.1"/>
    <property type="molecule type" value="Genomic_DNA"/>
</dbReference>
<dbReference type="Proteomes" id="UP000243975">
    <property type="component" value="Unassembled WGS sequence"/>
</dbReference>
<keyword evidence="1" id="KW-0812">Transmembrane</keyword>
<dbReference type="PANTHER" id="PTHR23241">
    <property type="entry name" value="LATE EMBRYOGENESIS ABUNDANT PLANTS LEA-RELATED"/>
    <property type="match status" value="1"/>
</dbReference>
<reference evidence="2 3" key="1">
    <citation type="journal article" date="2016" name="Sci. Rep.">
        <title>The genome sequence of the outbreeding globe artichoke constructed de novo incorporating a phase-aware low-pass sequencing strategy of F1 progeny.</title>
        <authorList>
            <person name="Scaglione D."/>
            <person name="Reyes-Chin-Wo S."/>
            <person name="Acquadro A."/>
            <person name="Froenicke L."/>
            <person name="Portis E."/>
            <person name="Beitel C."/>
            <person name="Tirone M."/>
            <person name="Mauro R."/>
            <person name="Lo Monaco A."/>
            <person name="Mauromicale G."/>
            <person name="Faccioli P."/>
            <person name="Cattivelli L."/>
            <person name="Rieseberg L."/>
            <person name="Michelmore R."/>
            <person name="Lanteri S."/>
        </authorList>
    </citation>
    <scope>NUCLEOTIDE SEQUENCE [LARGE SCALE GENOMIC DNA]</scope>
    <source>
        <strain evidence="2">2C</strain>
    </source>
</reference>
<protein>
    <recommendedName>
        <fullName evidence="4">DUF4149 domain-containing protein</fullName>
    </recommendedName>
</protein>
<gene>
    <name evidence="2" type="ORF">Ccrd_017089</name>
</gene>
<organism evidence="2 3">
    <name type="scientific">Cynara cardunculus var. scolymus</name>
    <name type="common">Globe artichoke</name>
    <name type="synonym">Cynara scolymus</name>
    <dbReference type="NCBI Taxonomy" id="59895"/>
    <lineage>
        <taxon>Eukaryota</taxon>
        <taxon>Viridiplantae</taxon>
        <taxon>Streptophyta</taxon>
        <taxon>Embryophyta</taxon>
        <taxon>Tracheophyta</taxon>
        <taxon>Spermatophyta</taxon>
        <taxon>Magnoliopsida</taxon>
        <taxon>eudicotyledons</taxon>
        <taxon>Gunneridae</taxon>
        <taxon>Pentapetalae</taxon>
        <taxon>asterids</taxon>
        <taxon>campanulids</taxon>
        <taxon>Asterales</taxon>
        <taxon>Asteraceae</taxon>
        <taxon>Carduoideae</taxon>
        <taxon>Cardueae</taxon>
        <taxon>Carduinae</taxon>
        <taxon>Cynara</taxon>
    </lineage>
</organism>
<dbReference type="STRING" id="59895.A0A118K2L8"/>
<evidence type="ECO:0000313" key="2">
    <source>
        <dbReference type="EMBL" id="KVI04591.1"/>
    </source>
</evidence>
<keyword evidence="1" id="KW-1133">Transmembrane helix</keyword>
<dbReference type="Gramene" id="KVI04591">
    <property type="protein sequence ID" value="KVI04591"/>
    <property type="gene ID" value="Ccrd_017089"/>
</dbReference>
<feature type="transmembrane region" description="Helical" evidence="1">
    <location>
        <begin position="65"/>
        <end position="86"/>
    </location>
</feature>
<accession>A0A118K2L8</accession>
<evidence type="ECO:0000313" key="3">
    <source>
        <dbReference type="Proteomes" id="UP000243975"/>
    </source>
</evidence>
<keyword evidence="1" id="KW-0472">Membrane</keyword>
<dbReference type="PANTHER" id="PTHR23241:SF102">
    <property type="entry name" value="LD23009P"/>
    <property type="match status" value="1"/>
</dbReference>
<dbReference type="AlphaFoldDB" id="A0A118K2L8"/>
<evidence type="ECO:0008006" key="4">
    <source>
        <dbReference type="Google" id="ProtNLM"/>
    </source>
</evidence>
<comment type="caution">
    <text evidence="2">The sequence shown here is derived from an EMBL/GenBank/DDBJ whole genome shotgun (WGS) entry which is preliminary data.</text>
</comment>